<evidence type="ECO:0000313" key="1">
    <source>
        <dbReference type="EMBL" id="BDU78304.1"/>
    </source>
</evidence>
<dbReference type="InterPro" id="IPR027304">
    <property type="entry name" value="Trigger_fact/SurA_dom_sf"/>
</dbReference>
<dbReference type="RefSeq" id="WP_243335095.1">
    <property type="nucleotide sequence ID" value="NZ_AP027081.1"/>
</dbReference>
<dbReference type="PROSITE" id="PS51257">
    <property type="entry name" value="PROKAR_LIPOPROTEIN"/>
    <property type="match status" value="1"/>
</dbReference>
<dbReference type="KEGG" id="msea:METESE_32620"/>
<accession>A0AA48KDH2</accession>
<protein>
    <recommendedName>
        <fullName evidence="3">Peptidylprolyl isomerase</fullName>
    </recommendedName>
</protein>
<dbReference type="Gene3D" id="1.10.8.1040">
    <property type="match status" value="1"/>
</dbReference>
<keyword evidence="2" id="KW-1185">Reference proteome</keyword>
<proteinExistence type="predicted"/>
<dbReference type="EMBL" id="AP027081">
    <property type="protein sequence ID" value="BDU78304.1"/>
    <property type="molecule type" value="Genomic_DNA"/>
</dbReference>
<name>A0AA48KDH2_9BACT</name>
<dbReference type="AlphaFoldDB" id="A0AA48KDH2"/>
<sequence length="199" mass="21634">MEMRTARVWGMCGLLVAGLACSRVSPDNSKVVANVGGEKITEKAFTEAVKILLGDEARAKDLLTNPANRDQRNRFLQEFVDQKVLVKYGDKQGLGKDPKAKLLVDAAKANAYGQVLMERAVSTGEPSEEQMKAFYEKVKAQAKAAGQDKDFPAYEAVKAQLPAAVRRDQIKEASQGLIGRAKAAVPATIDPEWRSAEAK</sequence>
<dbReference type="Proteomes" id="UP001228113">
    <property type="component" value="Chromosome"/>
</dbReference>
<evidence type="ECO:0008006" key="3">
    <source>
        <dbReference type="Google" id="ProtNLM"/>
    </source>
</evidence>
<organism evidence="1 2">
    <name type="scientific">Mesoterricola sediminis</name>
    <dbReference type="NCBI Taxonomy" id="2927980"/>
    <lineage>
        <taxon>Bacteria</taxon>
        <taxon>Pseudomonadati</taxon>
        <taxon>Acidobacteriota</taxon>
        <taxon>Holophagae</taxon>
        <taxon>Holophagales</taxon>
        <taxon>Holophagaceae</taxon>
        <taxon>Mesoterricola</taxon>
    </lineage>
</organism>
<gene>
    <name evidence="1" type="ORF">METESE_32620</name>
</gene>
<dbReference type="SUPFAM" id="SSF109998">
    <property type="entry name" value="Triger factor/SurA peptide-binding domain-like"/>
    <property type="match status" value="1"/>
</dbReference>
<evidence type="ECO:0000313" key="2">
    <source>
        <dbReference type="Proteomes" id="UP001228113"/>
    </source>
</evidence>
<reference evidence="1" key="1">
    <citation type="journal article" date="2023" name="Int. J. Syst. Evol. Microbiol.">
        <title>Mesoterricola silvestris gen. nov., sp. nov., Mesoterricola sediminis sp. nov., Geothrix oryzae sp. nov., Geothrix edaphica sp. nov., Geothrix rubra sp. nov., and Geothrix limicola sp. nov., six novel members of Acidobacteriota isolated from soils.</title>
        <authorList>
            <person name="Itoh H."/>
            <person name="Sugisawa Y."/>
            <person name="Mise K."/>
            <person name="Xu Z."/>
            <person name="Kuniyasu M."/>
            <person name="Ushijima N."/>
            <person name="Kawano K."/>
            <person name="Kobayashi E."/>
            <person name="Shiratori Y."/>
            <person name="Masuda Y."/>
            <person name="Senoo K."/>
        </authorList>
    </citation>
    <scope>NUCLEOTIDE SEQUENCE</scope>
    <source>
        <strain evidence="1">W786</strain>
    </source>
</reference>